<evidence type="ECO:0000313" key="8">
    <source>
        <dbReference type="Proteomes" id="UP000001844"/>
    </source>
</evidence>
<keyword evidence="5 6" id="KW-0472">Membrane</keyword>
<dbReference type="KEGG" id="nhl:Nhal_0619"/>
<feature type="transmembrane region" description="Helical" evidence="6">
    <location>
        <begin position="129"/>
        <end position="150"/>
    </location>
</feature>
<organism evidence="7 8">
    <name type="scientific">Nitrosococcus halophilus (strain Nc4)</name>
    <dbReference type="NCBI Taxonomy" id="472759"/>
    <lineage>
        <taxon>Bacteria</taxon>
        <taxon>Pseudomonadati</taxon>
        <taxon>Pseudomonadota</taxon>
        <taxon>Gammaproteobacteria</taxon>
        <taxon>Chromatiales</taxon>
        <taxon>Chromatiaceae</taxon>
        <taxon>Nitrosococcus</taxon>
    </lineage>
</organism>
<reference evidence="8" key="1">
    <citation type="submission" date="2010-04" db="EMBL/GenBank/DDBJ databases">
        <title>Complete genome sequence of Nitrosococcus halophilus Nc4, a salt-adapted, aerobic obligate ammonia-oxidizing sulfur purple bacterium.</title>
        <authorList>
            <consortium name="US DOE Joint Genome Institute"/>
            <person name="Campbell M.A."/>
            <person name="Malfatti S.A."/>
            <person name="Chain P.S.G."/>
            <person name="Heidelberg J.F."/>
            <person name="Ward B.B."/>
            <person name="Klotz M.G."/>
        </authorList>
    </citation>
    <scope>NUCLEOTIDE SEQUENCE [LARGE SCALE GENOMIC DNA]</scope>
    <source>
        <strain evidence="8">Nc4</strain>
    </source>
</reference>
<dbReference type="AlphaFoldDB" id="D5BWS1"/>
<evidence type="ECO:0000256" key="4">
    <source>
        <dbReference type="ARBA" id="ARBA00022989"/>
    </source>
</evidence>
<dbReference type="InterPro" id="IPR050833">
    <property type="entry name" value="Poly_Biosynth_Transport"/>
</dbReference>
<name>D5BWS1_NITHN</name>
<protein>
    <submittedName>
        <fullName evidence="7">Polysaccharide biosynthesis protein</fullName>
    </submittedName>
</protein>
<feature type="transmembrane region" description="Helical" evidence="6">
    <location>
        <begin position="226"/>
        <end position="243"/>
    </location>
</feature>
<dbReference type="RefSeq" id="WP_013031697.1">
    <property type="nucleotide sequence ID" value="NC_013960.1"/>
</dbReference>
<accession>D5BWS1</accession>
<dbReference type="Pfam" id="PF01943">
    <property type="entry name" value="Polysacc_synt"/>
    <property type="match status" value="1"/>
</dbReference>
<evidence type="ECO:0000313" key="7">
    <source>
        <dbReference type="EMBL" id="ADE13802.1"/>
    </source>
</evidence>
<dbReference type="InterPro" id="IPR002797">
    <property type="entry name" value="Polysacc_synth"/>
</dbReference>
<feature type="transmembrane region" description="Helical" evidence="6">
    <location>
        <begin position="32"/>
        <end position="53"/>
    </location>
</feature>
<keyword evidence="8" id="KW-1185">Reference proteome</keyword>
<feature type="transmembrane region" description="Helical" evidence="6">
    <location>
        <begin position="401"/>
        <end position="421"/>
    </location>
</feature>
<feature type="transmembrane region" description="Helical" evidence="6">
    <location>
        <begin position="162"/>
        <end position="182"/>
    </location>
</feature>
<dbReference type="PANTHER" id="PTHR30250:SF11">
    <property type="entry name" value="O-ANTIGEN TRANSPORTER-RELATED"/>
    <property type="match status" value="1"/>
</dbReference>
<feature type="transmembrane region" description="Helical" evidence="6">
    <location>
        <begin position="305"/>
        <end position="326"/>
    </location>
</feature>
<dbReference type="STRING" id="472759.Nhal_0619"/>
<feature type="transmembrane region" description="Helical" evidence="6">
    <location>
        <begin position="188"/>
        <end position="205"/>
    </location>
</feature>
<feature type="transmembrane region" description="Helical" evidence="6">
    <location>
        <begin position="374"/>
        <end position="395"/>
    </location>
</feature>
<evidence type="ECO:0000256" key="6">
    <source>
        <dbReference type="SAM" id="Phobius"/>
    </source>
</evidence>
<comment type="subcellular location">
    <subcellularLocation>
        <location evidence="1">Cell membrane</location>
        <topology evidence="1">Multi-pass membrane protein</topology>
    </subcellularLocation>
</comment>
<dbReference type="CDD" id="cd13128">
    <property type="entry name" value="MATE_Wzx_like"/>
    <property type="match status" value="1"/>
</dbReference>
<sequence>MRAQPLIRSLWADLRPGSERGRLVRAAGGSSLIKLGSVLLAFLASLLYARALGPHDYGLYAYVIAWATMLTIPASLGLPRYLVREGARHPANIRGLLHWSDKRIAWAGAFAALVLASAFFIPAAAEARWLFLIAAPLPLLANLGALRQSLLQAQNRVVQSQWAQLLLAPALMLTALIIILLWSGRITAMELTALLVGTSVVPLIINHAQLRKTLEDSHQSHQPTPASIRQGLTFMWLGMLYLINSRTDLIMLGALQGAESAGVYAVTSRAADLVAFFLAASNTVIAPRIAGLYQRGEHAQLQRLISGAAMGVFLLTLPIALIFALFSHQIITLFYGPAYAAGAVALQILTLGQLFNVLAGPTATILNMTGHEHLSTAGVGISVVINVALNTLLIPHFGVEGAATATATSLITWNIVLWYWVRNRLQLRPSVLCH</sequence>
<dbReference type="PANTHER" id="PTHR30250">
    <property type="entry name" value="PST FAMILY PREDICTED COLANIC ACID TRANSPORTER"/>
    <property type="match status" value="1"/>
</dbReference>
<dbReference type="eggNOG" id="COG2244">
    <property type="taxonomic scope" value="Bacteria"/>
</dbReference>
<gene>
    <name evidence="7" type="ordered locus">Nhal_0619</name>
</gene>
<dbReference type="GO" id="GO:0005886">
    <property type="term" value="C:plasma membrane"/>
    <property type="evidence" value="ECO:0007669"/>
    <property type="project" value="UniProtKB-SubCell"/>
</dbReference>
<keyword evidence="4 6" id="KW-1133">Transmembrane helix</keyword>
<evidence type="ECO:0000256" key="2">
    <source>
        <dbReference type="ARBA" id="ARBA00022475"/>
    </source>
</evidence>
<dbReference type="HOGENOM" id="CLU_022017_5_4_6"/>
<feature type="transmembrane region" description="Helical" evidence="6">
    <location>
        <begin position="273"/>
        <end position="293"/>
    </location>
</feature>
<dbReference type="OrthoDB" id="103403at2"/>
<evidence type="ECO:0000256" key="5">
    <source>
        <dbReference type="ARBA" id="ARBA00023136"/>
    </source>
</evidence>
<feature type="transmembrane region" description="Helical" evidence="6">
    <location>
        <begin position="338"/>
        <end position="362"/>
    </location>
</feature>
<keyword evidence="3 6" id="KW-0812">Transmembrane</keyword>
<evidence type="ECO:0000256" key="1">
    <source>
        <dbReference type="ARBA" id="ARBA00004651"/>
    </source>
</evidence>
<dbReference type="Proteomes" id="UP000001844">
    <property type="component" value="Chromosome"/>
</dbReference>
<evidence type="ECO:0000256" key="3">
    <source>
        <dbReference type="ARBA" id="ARBA00022692"/>
    </source>
</evidence>
<feature type="transmembrane region" description="Helical" evidence="6">
    <location>
        <begin position="59"/>
        <end position="83"/>
    </location>
</feature>
<proteinExistence type="predicted"/>
<feature type="transmembrane region" description="Helical" evidence="6">
    <location>
        <begin position="104"/>
        <end position="123"/>
    </location>
</feature>
<keyword evidence="2" id="KW-1003">Cell membrane</keyword>
<dbReference type="EMBL" id="CP001798">
    <property type="protein sequence ID" value="ADE13802.1"/>
    <property type="molecule type" value="Genomic_DNA"/>
</dbReference>